<organism evidence="2 3">
    <name type="scientific">Lymnaea stagnalis</name>
    <name type="common">Great pond snail</name>
    <name type="synonym">Helix stagnalis</name>
    <dbReference type="NCBI Taxonomy" id="6523"/>
    <lineage>
        <taxon>Eukaryota</taxon>
        <taxon>Metazoa</taxon>
        <taxon>Spiralia</taxon>
        <taxon>Lophotrochozoa</taxon>
        <taxon>Mollusca</taxon>
        <taxon>Gastropoda</taxon>
        <taxon>Heterobranchia</taxon>
        <taxon>Euthyneura</taxon>
        <taxon>Panpulmonata</taxon>
        <taxon>Hygrophila</taxon>
        <taxon>Lymnaeoidea</taxon>
        <taxon>Lymnaeidae</taxon>
        <taxon>Lymnaea</taxon>
    </lineage>
</organism>
<gene>
    <name evidence="2" type="ORF">GSLYS_00013379001</name>
</gene>
<accession>A0AAV2HZD1</accession>
<proteinExistence type="predicted"/>
<feature type="compositionally biased region" description="Basic residues" evidence="1">
    <location>
        <begin position="72"/>
        <end position="83"/>
    </location>
</feature>
<evidence type="ECO:0000256" key="1">
    <source>
        <dbReference type="SAM" id="MobiDB-lite"/>
    </source>
</evidence>
<evidence type="ECO:0000313" key="3">
    <source>
        <dbReference type="Proteomes" id="UP001497497"/>
    </source>
</evidence>
<protein>
    <submittedName>
        <fullName evidence="2">Uncharacterized protein</fullName>
    </submittedName>
</protein>
<dbReference type="Proteomes" id="UP001497497">
    <property type="component" value="Unassembled WGS sequence"/>
</dbReference>
<keyword evidence="3" id="KW-1185">Reference proteome</keyword>
<reference evidence="2 3" key="1">
    <citation type="submission" date="2024-04" db="EMBL/GenBank/DDBJ databases">
        <authorList>
            <consortium name="Genoscope - CEA"/>
            <person name="William W."/>
        </authorList>
    </citation>
    <scope>NUCLEOTIDE SEQUENCE [LARGE SCALE GENOMIC DNA]</scope>
</reference>
<feature type="region of interest" description="Disordered" evidence="1">
    <location>
        <begin position="28"/>
        <end position="107"/>
    </location>
</feature>
<sequence length="107" mass="12039">MDEEQPAIPRKKDKPTIVYEEVDTVTSPKRGKLSMGKSAIEKESPIGARKDIQESEQRENISEEGIAVTSPRKGKPSKKRGFARKTSTALLRKRSSDTRRLENLVDD</sequence>
<comment type="caution">
    <text evidence="2">The sequence shown here is derived from an EMBL/GenBank/DDBJ whole genome shotgun (WGS) entry which is preliminary data.</text>
</comment>
<feature type="compositionally biased region" description="Basic and acidic residues" evidence="1">
    <location>
        <begin position="39"/>
        <end position="61"/>
    </location>
</feature>
<dbReference type="AlphaFoldDB" id="A0AAV2HZD1"/>
<dbReference type="EMBL" id="CAXITT010000348">
    <property type="protein sequence ID" value="CAL1539646.1"/>
    <property type="molecule type" value="Genomic_DNA"/>
</dbReference>
<evidence type="ECO:0000313" key="2">
    <source>
        <dbReference type="EMBL" id="CAL1539646.1"/>
    </source>
</evidence>
<name>A0AAV2HZD1_LYMST</name>
<feature type="compositionally biased region" description="Basic and acidic residues" evidence="1">
    <location>
        <begin position="94"/>
        <end position="107"/>
    </location>
</feature>
<feature type="non-terminal residue" evidence="2">
    <location>
        <position position="107"/>
    </location>
</feature>